<dbReference type="Proteomes" id="UP000318478">
    <property type="component" value="Unassembled WGS sequence"/>
</dbReference>
<dbReference type="PROSITE" id="PS50893">
    <property type="entry name" value="ABC_TRANSPORTER_2"/>
    <property type="match status" value="1"/>
</dbReference>
<dbReference type="SUPFAM" id="SSF90123">
    <property type="entry name" value="ABC transporter transmembrane region"/>
    <property type="match status" value="1"/>
</dbReference>
<proteinExistence type="predicted"/>
<evidence type="ECO:0000256" key="1">
    <source>
        <dbReference type="ARBA" id="ARBA00004651"/>
    </source>
</evidence>
<dbReference type="OrthoDB" id="9762778at2"/>
<sequence>MAKQKPIRHALPEFVRAAKHFRGDLAREKWRAAQAFSALLIGVLAQLLEPWPLKFIIDSVLTPGGKADPLPSVFQGSPVVALAATGAAFVAIIGVRATASYIESVGFAMIGSRIVARLRSRLFCHLQALPLAFHNKSRQGDLLARVVGDIRLVRDVAVTAVLPLVASVLVLVGMAGVMLWVNWRLGLVALAVLPLFLLSTVKTGRKIHHAARKQRLHEGAIAASAAEAISSMQVVKALSLESRFEASFAVNENRSASDEVKTRKLAARLSRSTDLLIALSTAIVLVYGGRLVLAETMTIGGLVVFLTYMKRGLRPLKDFAKYAARLSKASAAAQRIFELLEMQPDSDGEDGREEAPRFKGAIEFRGVDYSYSPDAPVLQQFSATIAPGEFVAIVGESGVGKSTLLSLLLRFYEPESGEVLIDSAPVDLWQRASVRSQMSIVLQDTVLFAGTIAENIAYGAADVSQDMVEAAAKLARAHEFTSKFPDGYETIVGERGVTLSHGQRQRIAIARAAVRDAPILLLDEPATALDQQNKALTRAGLASLAAGRTTLLVTHDLKDAVDADRVLLIKDGRVAEEGTHDELVQKGGSYADLHRAQRGHAADRSTQSAGVAAP</sequence>
<keyword evidence="3" id="KW-1003">Cell membrane</keyword>
<keyword evidence="13" id="KW-1185">Reference proteome</keyword>
<keyword evidence="7 9" id="KW-1133">Transmembrane helix</keyword>
<evidence type="ECO:0000256" key="4">
    <source>
        <dbReference type="ARBA" id="ARBA00022692"/>
    </source>
</evidence>
<dbReference type="GO" id="GO:0016887">
    <property type="term" value="F:ATP hydrolysis activity"/>
    <property type="evidence" value="ECO:0007669"/>
    <property type="project" value="InterPro"/>
</dbReference>
<comment type="caution">
    <text evidence="12">The sequence shown here is derived from an EMBL/GenBank/DDBJ whole genome shotgun (WGS) entry which is preliminary data.</text>
</comment>
<dbReference type="InterPro" id="IPR003593">
    <property type="entry name" value="AAA+_ATPase"/>
</dbReference>
<dbReference type="Pfam" id="PF00664">
    <property type="entry name" value="ABC_membrane"/>
    <property type="match status" value="1"/>
</dbReference>
<feature type="domain" description="ABC transporter" evidence="10">
    <location>
        <begin position="362"/>
        <end position="596"/>
    </location>
</feature>
<evidence type="ECO:0000313" key="13">
    <source>
        <dbReference type="Proteomes" id="UP000318478"/>
    </source>
</evidence>
<evidence type="ECO:0000256" key="8">
    <source>
        <dbReference type="ARBA" id="ARBA00023136"/>
    </source>
</evidence>
<dbReference type="PANTHER" id="PTHR24221:SF468">
    <property type="entry name" value="ABC TRANSPORTER"/>
    <property type="match status" value="1"/>
</dbReference>
<protein>
    <submittedName>
        <fullName evidence="12">Putative ABC transporter ATP-binding protein</fullName>
    </submittedName>
</protein>
<dbReference type="CDD" id="cd18564">
    <property type="entry name" value="ABC_6TM_exporter_like"/>
    <property type="match status" value="1"/>
</dbReference>
<dbReference type="PROSITE" id="PS00211">
    <property type="entry name" value="ABC_TRANSPORTER_1"/>
    <property type="match status" value="1"/>
</dbReference>
<keyword evidence="2" id="KW-0813">Transport</keyword>
<dbReference type="InterPro" id="IPR003439">
    <property type="entry name" value="ABC_transporter-like_ATP-bd"/>
</dbReference>
<evidence type="ECO:0000256" key="3">
    <source>
        <dbReference type="ARBA" id="ARBA00022475"/>
    </source>
</evidence>
<keyword evidence="8 9" id="KW-0472">Membrane</keyword>
<keyword evidence="4 9" id="KW-0812">Transmembrane</keyword>
<dbReference type="Pfam" id="PF00005">
    <property type="entry name" value="ABC_tran"/>
    <property type="match status" value="1"/>
</dbReference>
<dbReference type="GO" id="GO:0005524">
    <property type="term" value="F:ATP binding"/>
    <property type="evidence" value="ECO:0007669"/>
    <property type="project" value="UniProtKB-KW"/>
</dbReference>
<dbReference type="PANTHER" id="PTHR24221">
    <property type="entry name" value="ATP-BINDING CASSETTE SUB-FAMILY B"/>
    <property type="match status" value="1"/>
</dbReference>
<evidence type="ECO:0000256" key="9">
    <source>
        <dbReference type="SAM" id="Phobius"/>
    </source>
</evidence>
<evidence type="ECO:0000256" key="6">
    <source>
        <dbReference type="ARBA" id="ARBA00022840"/>
    </source>
</evidence>
<dbReference type="Gene3D" id="1.20.1560.10">
    <property type="entry name" value="ABC transporter type 1, transmembrane domain"/>
    <property type="match status" value="1"/>
</dbReference>
<dbReference type="InterPro" id="IPR027417">
    <property type="entry name" value="P-loop_NTPase"/>
</dbReference>
<keyword evidence="5" id="KW-0547">Nucleotide-binding</keyword>
<evidence type="ECO:0000259" key="10">
    <source>
        <dbReference type="PROSITE" id="PS50893"/>
    </source>
</evidence>
<feature type="transmembrane region" description="Helical" evidence="9">
    <location>
        <begin position="160"/>
        <end position="181"/>
    </location>
</feature>
<accession>A0A5C5XWA1</accession>
<evidence type="ECO:0000256" key="5">
    <source>
        <dbReference type="ARBA" id="ARBA00022741"/>
    </source>
</evidence>
<evidence type="ECO:0000256" key="2">
    <source>
        <dbReference type="ARBA" id="ARBA00022448"/>
    </source>
</evidence>
<organism evidence="12 13">
    <name type="scientific">Posidoniimonas polymericola</name>
    <dbReference type="NCBI Taxonomy" id="2528002"/>
    <lineage>
        <taxon>Bacteria</taxon>
        <taxon>Pseudomonadati</taxon>
        <taxon>Planctomycetota</taxon>
        <taxon>Planctomycetia</taxon>
        <taxon>Pirellulales</taxon>
        <taxon>Lacipirellulaceae</taxon>
        <taxon>Posidoniimonas</taxon>
    </lineage>
</organism>
<dbReference type="SUPFAM" id="SSF52540">
    <property type="entry name" value="P-loop containing nucleoside triphosphate hydrolases"/>
    <property type="match status" value="1"/>
</dbReference>
<dbReference type="FunFam" id="3.40.50.300:FF:000221">
    <property type="entry name" value="Multidrug ABC transporter ATP-binding protein"/>
    <property type="match status" value="1"/>
</dbReference>
<dbReference type="Gene3D" id="3.40.50.300">
    <property type="entry name" value="P-loop containing nucleotide triphosphate hydrolases"/>
    <property type="match status" value="1"/>
</dbReference>
<dbReference type="InterPro" id="IPR036640">
    <property type="entry name" value="ABC1_TM_sf"/>
</dbReference>
<dbReference type="InterPro" id="IPR011527">
    <property type="entry name" value="ABC1_TM_dom"/>
</dbReference>
<gene>
    <name evidence="12" type="ORF">Pla123a_47890</name>
</gene>
<evidence type="ECO:0000313" key="12">
    <source>
        <dbReference type="EMBL" id="TWT66265.1"/>
    </source>
</evidence>
<dbReference type="SMART" id="SM00382">
    <property type="entry name" value="AAA"/>
    <property type="match status" value="1"/>
</dbReference>
<feature type="transmembrane region" description="Helical" evidence="9">
    <location>
        <begin position="187"/>
        <end position="205"/>
    </location>
</feature>
<dbReference type="InterPro" id="IPR017871">
    <property type="entry name" value="ABC_transporter-like_CS"/>
</dbReference>
<feature type="domain" description="ABC transmembrane type-1" evidence="11">
    <location>
        <begin position="35"/>
        <end position="328"/>
    </location>
</feature>
<name>A0A5C5XWA1_9BACT</name>
<keyword evidence="6 12" id="KW-0067">ATP-binding</keyword>
<feature type="transmembrane region" description="Helical" evidence="9">
    <location>
        <begin position="32"/>
        <end position="53"/>
    </location>
</feature>
<dbReference type="InterPro" id="IPR039421">
    <property type="entry name" value="Type_1_exporter"/>
</dbReference>
<dbReference type="RefSeq" id="WP_146591690.1">
    <property type="nucleotide sequence ID" value="NZ_SJPO01000017.1"/>
</dbReference>
<dbReference type="EMBL" id="SJPO01000017">
    <property type="protein sequence ID" value="TWT66265.1"/>
    <property type="molecule type" value="Genomic_DNA"/>
</dbReference>
<reference evidence="12 13" key="1">
    <citation type="submission" date="2019-02" db="EMBL/GenBank/DDBJ databases">
        <title>Deep-cultivation of Planctomycetes and their phenomic and genomic characterization uncovers novel biology.</title>
        <authorList>
            <person name="Wiegand S."/>
            <person name="Jogler M."/>
            <person name="Boedeker C."/>
            <person name="Pinto D."/>
            <person name="Vollmers J."/>
            <person name="Rivas-Marin E."/>
            <person name="Kohn T."/>
            <person name="Peeters S.H."/>
            <person name="Heuer A."/>
            <person name="Rast P."/>
            <person name="Oberbeckmann S."/>
            <person name="Bunk B."/>
            <person name="Jeske O."/>
            <person name="Meyerdierks A."/>
            <person name="Storesund J.E."/>
            <person name="Kallscheuer N."/>
            <person name="Luecker S."/>
            <person name="Lage O.M."/>
            <person name="Pohl T."/>
            <person name="Merkel B.J."/>
            <person name="Hornburger P."/>
            <person name="Mueller R.-W."/>
            <person name="Bruemmer F."/>
            <person name="Labrenz M."/>
            <person name="Spormann A.M."/>
            <person name="Op Den Camp H."/>
            <person name="Overmann J."/>
            <person name="Amann R."/>
            <person name="Jetten M.S.M."/>
            <person name="Mascher T."/>
            <person name="Medema M.H."/>
            <person name="Devos D.P."/>
            <person name="Kaster A.-K."/>
            <person name="Ovreas L."/>
            <person name="Rohde M."/>
            <person name="Galperin M.Y."/>
            <person name="Jogler C."/>
        </authorList>
    </citation>
    <scope>NUCLEOTIDE SEQUENCE [LARGE SCALE GENOMIC DNA]</scope>
    <source>
        <strain evidence="12 13">Pla123a</strain>
    </source>
</reference>
<dbReference type="GO" id="GO:0140359">
    <property type="term" value="F:ABC-type transporter activity"/>
    <property type="evidence" value="ECO:0007669"/>
    <property type="project" value="InterPro"/>
</dbReference>
<dbReference type="GO" id="GO:0034040">
    <property type="term" value="F:ATPase-coupled lipid transmembrane transporter activity"/>
    <property type="evidence" value="ECO:0007669"/>
    <property type="project" value="TreeGrafter"/>
</dbReference>
<feature type="transmembrane region" description="Helical" evidence="9">
    <location>
        <begin position="73"/>
        <end position="95"/>
    </location>
</feature>
<feature type="transmembrane region" description="Helical" evidence="9">
    <location>
        <begin position="292"/>
        <end position="309"/>
    </location>
</feature>
<dbReference type="PROSITE" id="PS50929">
    <property type="entry name" value="ABC_TM1F"/>
    <property type="match status" value="1"/>
</dbReference>
<evidence type="ECO:0000256" key="7">
    <source>
        <dbReference type="ARBA" id="ARBA00022989"/>
    </source>
</evidence>
<dbReference type="AlphaFoldDB" id="A0A5C5XWA1"/>
<evidence type="ECO:0000259" key="11">
    <source>
        <dbReference type="PROSITE" id="PS50929"/>
    </source>
</evidence>
<dbReference type="GO" id="GO:0005886">
    <property type="term" value="C:plasma membrane"/>
    <property type="evidence" value="ECO:0007669"/>
    <property type="project" value="UniProtKB-SubCell"/>
</dbReference>
<comment type="subcellular location">
    <subcellularLocation>
        <location evidence="1">Cell membrane</location>
        <topology evidence="1">Multi-pass membrane protein</topology>
    </subcellularLocation>
</comment>